<organism evidence="2">
    <name type="scientific">hydrothermal vent metagenome</name>
    <dbReference type="NCBI Taxonomy" id="652676"/>
    <lineage>
        <taxon>unclassified sequences</taxon>
        <taxon>metagenomes</taxon>
        <taxon>ecological metagenomes</taxon>
    </lineage>
</organism>
<keyword evidence="1" id="KW-0472">Membrane</keyword>
<evidence type="ECO:0000313" key="2">
    <source>
        <dbReference type="EMBL" id="VAX34550.1"/>
    </source>
</evidence>
<reference evidence="2" key="1">
    <citation type="submission" date="2018-06" db="EMBL/GenBank/DDBJ databases">
        <authorList>
            <person name="Zhirakovskaya E."/>
        </authorList>
    </citation>
    <scope>NUCLEOTIDE SEQUENCE</scope>
</reference>
<gene>
    <name evidence="2" type="ORF">MNBD_NITROSPIRAE03-1230</name>
</gene>
<accession>A0A3B1DI05</accession>
<dbReference type="PROSITE" id="PS51257">
    <property type="entry name" value="PROKAR_LIPOPROTEIN"/>
    <property type="match status" value="1"/>
</dbReference>
<dbReference type="AlphaFoldDB" id="A0A3B1DI05"/>
<dbReference type="EMBL" id="UOGI01000345">
    <property type="protein sequence ID" value="VAX34550.1"/>
    <property type="molecule type" value="Genomic_DNA"/>
</dbReference>
<keyword evidence="1" id="KW-1133">Transmembrane helix</keyword>
<sequence length="99" mass="11065">MKPELITLMTSLSMIIGLIGGLIGIIGGCLGIWTSVSINRKENKMWQIYFSLLPDLKEGKTWDPESPEEIKFAEQMAEKSILKRSPISGYQKPEAPEVI</sequence>
<proteinExistence type="predicted"/>
<protein>
    <submittedName>
        <fullName evidence="2">Uncharacterized protein</fullName>
    </submittedName>
</protein>
<evidence type="ECO:0000256" key="1">
    <source>
        <dbReference type="SAM" id="Phobius"/>
    </source>
</evidence>
<name>A0A3B1DI05_9ZZZZ</name>
<feature type="transmembrane region" description="Helical" evidence="1">
    <location>
        <begin position="12"/>
        <end position="36"/>
    </location>
</feature>
<keyword evidence="1" id="KW-0812">Transmembrane</keyword>